<sequence>MFDYLNQSLFALFNAAPGLSGWRLHGAIFAAEWVIMVVPVGLVLMWANGAPGQREAAVRALLAAVIALTISKLIGLMWFHPRPFMAGIGHSFLHHAPDSSFPSDHATSMFSVALALMLSQLREVRRFGLALLALGVVVAWARVFLGVHWPLDMIAAFVVSAFAALLADTRAGQALAAALVAMMQTIYRRVLAAPIARGWLRP</sequence>
<keyword evidence="1" id="KW-1133">Transmembrane helix</keyword>
<dbReference type="SMART" id="SM00014">
    <property type="entry name" value="acidPPc"/>
    <property type="match status" value="1"/>
</dbReference>
<dbReference type="RefSeq" id="WP_193687620.1">
    <property type="nucleotide sequence ID" value="NZ_CP062941.1"/>
</dbReference>
<feature type="transmembrane region" description="Helical" evidence="1">
    <location>
        <begin position="99"/>
        <end position="118"/>
    </location>
</feature>
<evidence type="ECO:0000259" key="2">
    <source>
        <dbReference type="SMART" id="SM00014"/>
    </source>
</evidence>
<dbReference type="InterPro" id="IPR036938">
    <property type="entry name" value="PAP2/HPO_sf"/>
</dbReference>
<dbReference type="GO" id="GO:0050380">
    <property type="term" value="F:undecaprenyl-diphosphatase activity"/>
    <property type="evidence" value="ECO:0007669"/>
    <property type="project" value="InterPro"/>
</dbReference>
<feature type="transmembrane region" description="Helical" evidence="1">
    <location>
        <begin position="153"/>
        <end position="181"/>
    </location>
</feature>
<dbReference type="CDD" id="cd03385">
    <property type="entry name" value="PAP2_BcrC_like"/>
    <property type="match status" value="1"/>
</dbReference>
<protein>
    <submittedName>
        <fullName evidence="3">Phosphatase PAP2 family protein</fullName>
    </submittedName>
</protein>
<dbReference type="KEGG" id="mlir:LPB04_04875"/>
<dbReference type="InterPro" id="IPR033879">
    <property type="entry name" value="UPP_Pase"/>
</dbReference>
<accession>A0A7L9U6E8</accession>
<dbReference type="PANTHER" id="PTHR14969:SF13">
    <property type="entry name" value="AT30094P"/>
    <property type="match status" value="1"/>
</dbReference>
<dbReference type="Gene3D" id="1.20.144.10">
    <property type="entry name" value="Phosphatidic acid phosphatase type 2/haloperoxidase"/>
    <property type="match status" value="1"/>
</dbReference>
<name>A0A7L9U6E8_9BURK</name>
<feature type="domain" description="Phosphatidic acid phosphatase type 2/haloperoxidase" evidence="2">
    <location>
        <begin position="56"/>
        <end position="168"/>
    </location>
</feature>
<keyword evidence="1" id="KW-0472">Membrane</keyword>
<evidence type="ECO:0000313" key="4">
    <source>
        <dbReference type="Proteomes" id="UP000593875"/>
    </source>
</evidence>
<dbReference type="PANTHER" id="PTHR14969">
    <property type="entry name" value="SPHINGOSINE-1-PHOSPHATE PHOSPHOHYDROLASE"/>
    <property type="match status" value="1"/>
</dbReference>
<dbReference type="SUPFAM" id="SSF48317">
    <property type="entry name" value="Acid phosphatase/Vanadium-dependent haloperoxidase"/>
    <property type="match status" value="1"/>
</dbReference>
<dbReference type="GO" id="GO:0005886">
    <property type="term" value="C:plasma membrane"/>
    <property type="evidence" value="ECO:0007669"/>
    <property type="project" value="InterPro"/>
</dbReference>
<keyword evidence="1" id="KW-0812">Transmembrane</keyword>
<dbReference type="Pfam" id="PF01569">
    <property type="entry name" value="PAP2"/>
    <property type="match status" value="1"/>
</dbReference>
<dbReference type="EMBL" id="CP062941">
    <property type="protein sequence ID" value="QOL50633.1"/>
    <property type="molecule type" value="Genomic_DNA"/>
</dbReference>
<organism evidence="3 4">
    <name type="scientific">Massilia litorea</name>
    <dbReference type="NCBI Taxonomy" id="2769491"/>
    <lineage>
        <taxon>Bacteria</taxon>
        <taxon>Pseudomonadati</taxon>
        <taxon>Pseudomonadota</taxon>
        <taxon>Betaproteobacteria</taxon>
        <taxon>Burkholderiales</taxon>
        <taxon>Oxalobacteraceae</taxon>
        <taxon>Telluria group</taxon>
        <taxon>Massilia</taxon>
    </lineage>
</organism>
<evidence type="ECO:0000313" key="3">
    <source>
        <dbReference type="EMBL" id="QOL50633.1"/>
    </source>
</evidence>
<proteinExistence type="predicted"/>
<dbReference type="InterPro" id="IPR000326">
    <property type="entry name" value="PAP2/HPO"/>
</dbReference>
<gene>
    <name evidence="3" type="ORF">LPB04_04875</name>
</gene>
<evidence type="ECO:0000256" key="1">
    <source>
        <dbReference type="SAM" id="Phobius"/>
    </source>
</evidence>
<dbReference type="AlphaFoldDB" id="A0A7L9U6E8"/>
<feature type="transmembrane region" description="Helical" evidence="1">
    <location>
        <begin position="127"/>
        <end position="147"/>
    </location>
</feature>
<reference evidence="3 4" key="1">
    <citation type="submission" date="2020-10" db="EMBL/GenBank/DDBJ databases">
        <title>Genome sequencing of Massilia sp. LPB0304.</title>
        <authorList>
            <person name="Kim J."/>
        </authorList>
    </citation>
    <scope>NUCLEOTIDE SEQUENCE [LARGE SCALE GENOMIC DNA]</scope>
    <source>
        <strain evidence="3 4">LPB0304</strain>
    </source>
</reference>
<keyword evidence="4" id="KW-1185">Reference proteome</keyword>
<dbReference type="Proteomes" id="UP000593875">
    <property type="component" value="Chromosome"/>
</dbReference>
<feature type="transmembrane region" description="Helical" evidence="1">
    <location>
        <begin position="27"/>
        <end position="48"/>
    </location>
</feature>
<feature type="transmembrane region" description="Helical" evidence="1">
    <location>
        <begin position="60"/>
        <end position="79"/>
    </location>
</feature>